<evidence type="ECO:0000256" key="1">
    <source>
        <dbReference type="ARBA" id="ARBA00004651"/>
    </source>
</evidence>
<dbReference type="EMBL" id="PSZM01000001">
    <property type="protein sequence ID" value="PQL95476.1"/>
    <property type="molecule type" value="Genomic_DNA"/>
</dbReference>
<keyword evidence="4 7" id="KW-0812">Transmembrane</keyword>
<dbReference type="PANTHER" id="PTHR33508">
    <property type="entry name" value="UPF0056 MEMBRANE PROTEIN YHCE"/>
    <property type="match status" value="1"/>
</dbReference>
<feature type="transmembrane region" description="Helical" evidence="7">
    <location>
        <begin position="121"/>
        <end position="144"/>
    </location>
</feature>
<dbReference type="OrthoDB" id="21094at2"/>
<feature type="transmembrane region" description="Helical" evidence="7">
    <location>
        <begin position="156"/>
        <end position="177"/>
    </location>
</feature>
<reference evidence="8 9" key="1">
    <citation type="submission" date="2018-02" db="EMBL/GenBank/DDBJ databases">
        <title>Genome sequences of Apibacter spp., gut symbionts of Asian honey bees.</title>
        <authorList>
            <person name="Kwong W.K."/>
            <person name="Steele M.I."/>
            <person name="Moran N.A."/>
        </authorList>
    </citation>
    <scope>NUCLEOTIDE SEQUENCE [LARGE SCALE GENOMIC DNA]</scope>
    <source>
        <strain evidence="9">wkB301</strain>
    </source>
</reference>
<organism evidence="8 9">
    <name type="scientific">Apibacter adventoris</name>
    <dbReference type="NCBI Taxonomy" id="1679466"/>
    <lineage>
        <taxon>Bacteria</taxon>
        <taxon>Pseudomonadati</taxon>
        <taxon>Bacteroidota</taxon>
        <taxon>Flavobacteriia</taxon>
        <taxon>Flavobacteriales</taxon>
        <taxon>Weeksellaceae</taxon>
        <taxon>Apibacter</taxon>
    </lineage>
</organism>
<gene>
    <name evidence="8" type="ORF">C4S77_01390</name>
</gene>
<evidence type="ECO:0000256" key="7">
    <source>
        <dbReference type="RuleBase" id="RU362048"/>
    </source>
</evidence>
<evidence type="ECO:0000256" key="5">
    <source>
        <dbReference type="ARBA" id="ARBA00022989"/>
    </source>
</evidence>
<dbReference type="Proteomes" id="UP000238042">
    <property type="component" value="Unassembled WGS sequence"/>
</dbReference>
<feature type="transmembrane region" description="Helical" evidence="7">
    <location>
        <begin position="76"/>
        <end position="93"/>
    </location>
</feature>
<keyword evidence="5 7" id="KW-1133">Transmembrane helix</keyword>
<feature type="transmembrane region" description="Helical" evidence="7">
    <location>
        <begin position="48"/>
        <end position="70"/>
    </location>
</feature>
<feature type="transmembrane region" description="Helical" evidence="7">
    <location>
        <begin position="6"/>
        <end position="28"/>
    </location>
</feature>
<comment type="subcellular location">
    <subcellularLocation>
        <location evidence="1 7">Cell membrane</location>
        <topology evidence="1 7">Multi-pass membrane protein</topology>
    </subcellularLocation>
</comment>
<evidence type="ECO:0000313" key="9">
    <source>
        <dbReference type="Proteomes" id="UP000238042"/>
    </source>
</evidence>
<protein>
    <recommendedName>
        <fullName evidence="7">UPF0056 membrane protein</fullName>
    </recommendedName>
</protein>
<dbReference type="InterPro" id="IPR002771">
    <property type="entry name" value="Multi_antbiot-R_MarC"/>
</dbReference>
<evidence type="ECO:0000256" key="3">
    <source>
        <dbReference type="ARBA" id="ARBA00022475"/>
    </source>
</evidence>
<sequence>MLQDIIQVFSAAFIALFPVVNPIGNAFIVNNFLEGLNDIQRKHIVKQITIYCICIGIGSLIIGRAVLLLFGLSIPVIQLGGGLMICKTALGWLSDAGRSQIRENKQKTIDNLNYNNIQKDVFYPITFPIIMGSGSISIIFTLAANSLANDNVTLGLINYIIIALVILILCALVYFFLSNATKIVSKIGTTGNQIINKLLAFFTFCIGMQIALTGISKIFHINIL</sequence>
<evidence type="ECO:0000256" key="4">
    <source>
        <dbReference type="ARBA" id="ARBA00022692"/>
    </source>
</evidence>
<evidence type="ECO:0000256" key="6">
    <source>
        <dbReference type="ARBA" id="ARBA00023136"/>
    </source>
</evidence>
<accession>A0A2S8AGT4</accession>
<comment type="caution">
    <text evidence="8">The sequence shown here is derived from an EMBL/GenBank/DDBJ whole genome shotgun (WGS) entry which is preliminary data.</text>
</comment>
<dbReference type="AlphaFoldDB" id="A0A2S8AGT4"/>
<keyword evidence="6 7" id="KW-0472">Membrane</keyword>
<proteinExistence type="inferred from homology"/>
<dbReference type="RefSeq" id="WP_105194387.1">
    <property type="nucleotide sequence ID" value="NZ_PSZM01000001.1"/>
</dbReference>
<dbReference type="PANTHER" id="PTHR33508:SF1">
    <property type="entry name" value="UPF0056 MEMBRANE PROTEIN YHCE"/>
    <property type="match status" value="1"/>
</dbReference>
<dbReference type="Pfam" id="PF01914">
    <property type="entry name" value="MarC"/>
    <property type="match status" value="1"/>
</dbReference>
<comment type="similarity">
    <text evidence="2 7">Belongs to the UPF0056 (MarC) family.</text>
</comment>
<name>A0A2S8AGT4_9FLAO</name>
<feature type="transmembrane region" description="Helical" evidence="7">
    <location>
        <begin position="198"/>
        <end position="219"/>
    </location>
</feature>
<keyword evidence="9" id="KW-1185">Reference proteome</keyword>
<evidence type="ECO:0000313" key="8">
    <source>
        <dbReference type="EMBL" id="PQL95476.1"/>
    </source>
</evidence>
<keyword evidence="3" id="KW-1003">Cell membrane</keyword>
<dbReference type="GO" id="GO:0005886">
    <property type="term" value="C:plasma membrane"/>
    <property type="evidence" value="ECO:0007669"/>
    <property type="project" value="UniProtKB-SubCell"/>
</dbReference>
<evidence type="ECO:0000256" key="2">
    <source>
        <dbReference type="ARBA" id="ARBA00009784"/>
    </source>
</evidence>